<dbReference type="PANTHER" id="PTHR23082">
    <property type="entry name" value="TRANSCRIPTION INITIATION FACTOR IIIC TFIIIC , POLYPEPTIDE 3-RELATED"/>
    <property type="match status" value="1"/>
</dbReference>
<dbReference type="GO" id="GO:0006383">
    <property type="term" value="P:transcription by RNA polymerase III"/>
    <property type="evidence" value="ECO:0007669"/>
    <property type="project" value="InterPro"/>
</dbReference>
<dbReference type="Proteomes" id="UP000228689">
    <property type="component" value="Unassembled WGS sequence"/>
</dbReference>
<reference evidence="3" key="1">
    <citation type="submission" date="2017-09" db="EMBL/GenBank/DDBJ databases">
        <title>Depth-based differentiation of microbial function through sediment-hosted aquifers and enrichment of novel symbionts in the deep terrestrial subsurface.</title>
        <authorList>
            <person name="Probst A.J."/>
            <person name="Ladd B."/>
            <person name="Jarett J.K."/>
            <person name="Geller-Mcgrath D.E."/>
            <person name="Sieber C.M.K."/>
            <person name="Emerson J.B."/>
            <person name="Anantharaman K."/>
            <person name="Thomas B.C."/>
            <person name="Malmstrom R."/>
            <person name="Stieglmeier M."/>
            <person name="Klingl A."/>
            <person name="Woyke T."/>
            <person name="Ryan C.M."/>
            <person name="Banfield J.F."/>
        </authorList>
    </citation>
    <scope>NUCLEOTIDE SEQUENCE [LARGE SCALE GENOMIC DNA]</scope>
</reference>
<gene>
    <name evidence="2" type="ORF">COY67_03690</name>
</gene>
<sequence>MAFVVSIVILICLAIIAYIVVRKIPQLTLVKTEASYQLKNDSLKKDIYEKRLKRQLGGILAKILIILKPIFTKMVDLIKGFYNLVKGKEEEYRHKLLHQDFKDEVDKEQKFSQILTAAKELLIDKKYEEAESKLIDILKLDPQYKEAYHQLAELYWEKKDYEHAIETYNYLLKISADSKVYQDLAAIAEERGDLKEAEKNYLEALGNEDQDVEVYYNLAALYKQQENMDKSAEMINQALVAMPNNPKYLDFLLEISIIGQDKKTAKEALEKLTEVNPDNNKLAEYQETIDSL</sequence>
<evidence type="ECO:0000313" key="3">
    <source>
        <dbReference type="Proteomes" id="UP000228689"/>
    </source>
</evidence>
<dbReference type="SUPFAM" id="SSF48452">
    <property type="entry name" value="TPR-like"/>
    <property type="match status" value="1"/>
</dbReference>
<name>A0A2M7RBQ3_9BACT</name>
<evidence type="ECO:0000313" key="2">
    <source>
        <dbReference type="EMBL" id="PIY93756.1"/>
    </source>
</evidence>
<dbReference type="Pfam" id="PF13432">
    <property type="entry name" value="TPR_16"/>
    <property type="match status" value="1"/>
</dbReference>
<protein>
    <submittedName>
        <fullName evidence="2">Uncharacterized protein</fullName>
    </submittedName>
</protein>
<keyword evidence="1" id="KW-0802">TPR repeat</keyword>
<dbReference type="InterPro" id="IPR019734">
    <property type="entry name" value="TPR_rpt"/>
</dbReference>
<accession>A0A2M7RBQ3</accession>
<dbReference type="PANTHER" id="PTHR23082:SF0">
    <property type="entry name" value="GENERAL TRANSCRIPTION FACTOR 3C POLYPEPTIDE 3"/>
    <property type="match status" value="1"/>
</dbReference>
<comment type="caution">
    <text evidence="2">The sequence shown here is derived from an EMBL/GenBank/DDBJ whole genome shotgun (WGS) entry which is preliminary data.</text>
</comment>
<feature type="repeat" description="TPR" evidence="1">
    <location>
        <begin position="145"/>
        <end position="178"/>
    </location>
</feature>
<dbReference type="GO" id="GO:0000127">
    <property type="term" value="C:transcription factor TFIIIC complex"/>
    <property type="evidence" value="ECO:0007669"/>
    <property type="project" value="TreeGrafter"/>
</dbReference>
<dbReference type="AlphaFoldDB" id="A0A2M7RBQ3"/>
<dbReference type="Pfam" id="PF14559">
    <property type="entry name" value="TPR_19"/>
    <property type="match status" value="1"/>
</dbReference>
<dbReference type="SMART" id="SM00028">
    <property type="entry name" value="TPR"/>
    <property type="match status" value="4"/>
</dbReference>
<feature type="repeat" description="TPR" evidence="1">
    <location>
        <begin position="212"/>
        <end position="245"/>
    </location>
</feature>
<proteinExistence type="predicted"/>
<dbReference type="InterPro" id="IPR039340">
    <property type="entry name" value="Tfc4/TFIIIC-102/Sfc4"/>
</dbReference>
<dbReference type="EMBL" id="PFMC01000085">
    <property type="protein sequence ID" value="PIY93756.1"/>
    <property type="molecule type" value="Genomic_DNA"/>
</dbReference>
<organism evidence="2 3">
    <name type="scientific">Candidatus Komeilibacteria bacterium CG_4_10_14_0_8_um_filter_37_78</name>
    <dbReference type="NCBI Taxonomy" id="1974471"/>
    <lineage>
        <taxon>Bacteria</taxon>
        <taxon>Candidatus Komeiliibacteriota</taxon>
    </lineage>
</organism>
<dbReference type="PROSITE" id="PS50005">
    <property type="entry name" value="TPR"/>
    <property type="match status" value="2"/>
</dbReference>
<dbReference type="Gene3D" id="1.25.40.10">
    <property type="entry name" value="Tetratricopeptide repeat domain"/>
    <property type="match status" value="2"/>
</dbReference>
<evidence type="ECO:0000256" key="1">
    <source>
        <dbReference type="PROSITE-ProRule" id="PRU00339"/>
    </source>
</evidence>
<dbReference type="InterPro" id="IPR011990">
    <property type="entry name" value="TPR-like_helical_dom_sf"/>
</dbReference>